<name>W9RG92_9ROSA</name>
<feature type="compositionally biased region" description="Basic residues" evidence="1">
    <location>
        <begin position="1"/>
        <end position="15"/>
    </location>
</feature>
<evidence type="ECO:0000313" key="3">
    <source>
        <dbReference type="Proteomes" id="UP000030645"/>
    </source>
</evidence>
<organism evidence="2 3">
    <name type="scientific">Morus notabilis</name>
    <dbReference type="NCBI Taxonomy" id="981085"/>
    <lineage>
        <taxon>Eukaryota</taxon>
        <taxon>Viridiplantae</taxon>
        <taxon>Streptophyta</taxon>
        <taxon>Embryophyta</taxon>
        <taxon>Tracheophyta</taxon>
        <taxon>Spermatophyta</taxon>
        <taxon>Magnoliopsida</taxon>
        <taxon>eudicotyledons</taxon>
        <taxon>Gunneridae</taxon>
        <taxon>Pentapetalae</taxon>
        <taxon>rosids</taxon>
        <taxon>fabids</taxon>
        <taxon>Rosales</taxon>
        <taxon>Moraceae</taxon>
        <taxon>Moreae</taxon>
        <taxon>Morus</taxon>
    </lineage>
</organism>
<feature type="region of interest" description="Disordered" evidence="1">
    <location>
        <begin position="1"/>
        <end position="26"/>
    </location>
</feature>
<evidence type="ECO:0000256" key="1">
    <source>
        <dbReference type="SAM" id="MobiDB-lite"/>
    </source>
</evidence>
<accession>W9RG92</accession>
<sequence length="78" mass="9187">MPKWHSCGRKSRKRQNANLMRNKATKSGQIEMAVDWALPKTQEPLSCQEAFSETVRDRKSHRIYWGQKRAVRGKMKQN</sequence>
<keyword evidence="3" id="KW-1185">Reference proteome</keyword>
<dbReference type="AlphaFoldDB" id="W9RG92"/>
<evidence type="ECO:0000313" key="2">
    <source>
        <dbReference type="EMBL" id="EXB89001.1"/>
    </source>
</evidence>
<protein>
    <submittedName>
        <fullName evidence="2">Uncharacterized protein</fullName>
    </submittedName>
</protein>
<dbReference type="EMBL" id="KE345002">
    <property type="protein sequence ID" value="EXB89001.1"/>
    <property type="molecule type" value="Genomic_DNA"/>
</dbReference>
<dbReference type="Proteomes" id="UP000030645">
    <property type="component" value="Unassembled WGS sequence"/>
</dbReference>
<gene>
    <name evidence="2" type="ORF">L484_002715</name>
</gene>
<proteinExistence type="predicted"/>
<reference evidence="3" key="1">
    <citation type="submission" date="2013-01" db="EMBL/GenBank/DDBJ databases">
        <title>Draft Genome Sequence of a Mulberry Tree, Morus notabilis C.K. Schneid.</title>
        <authorList>
            <person name="He N."/>
            <person name="Zhao S."/>
        </authorList>
    </citation>
    <scope>NUCLEOTIDE SEQUENCE</scope>
</reference>